<dbReference type="SUPFAM" id="SSF51445">
    <property type="entry name" value="(Trans)glycosidases"/>
    <property type="match status" value="1"/>
</dbReference>
<dbReference type="InterPro" id="IPR017853">
    <property type="entry name" value="GH"/>
</dbReference>
<protein>
    <submittedName>
        <fullName evidence="4">Alpha-amylase family protein</fullName>
    </submittedName>
</protein>
<sequence>MAEVAAPAWVRSAIWWHVYPLGFGGGLRRIERYLDYARELGASGVALGPVFASETHGYDTVDHFRIDPRLGQESDFDALVTAAHERGLRVALDGVFNHVGRSHPLFLQALEDTAVANEWFRPAGGDFHVWEGHRRLVTLNHDSPAVADYVAGVMTHWLDRGASAWRLDAAYSVPREFWARVLPRVRASHPETYIWGEQIAGDYAGLVQGGGIDSVTQYELWKAIGSSIHDRNFFELAWSLKRHQQFLADFVPFTFLGNHDVSRVATRIGDPRHLAHAIVVLFTVAGTPAVYYGDERGLLGVKENREGGDDAVRPAYPDHPAELDPAGTEPYRLHQRLIGLRRRNPWLHDARTEPLSVATTALAYESVSAADSAQGLSVLLNLSDATAELPTGGRTRLLDGAAIYDAERATVPPHGWAVLG</sequence>
<dbReference type="Gene3D" id="3.20.20.80">
    <property type="entry name" value="Glycosidases"/>
    <property type="match status" value="1"/>
</dbReference>
<dbReference type="Pfam" id="PF00128">
    <property type="entry name" value="Alpha-amylase"/>
    <property type="match status" value="2"/>
</dbReference>
<dbReference type="RefSeq" id="WP_344790978.1">
    <property type="nucleotide sequence ID" value="NZ_BAABBV010000001.1"/>
</dbReference>
<keyword evidence="2" id="KW-0326">Glycosidase</keyword>
<organism evidence="4 5">
    <name type="scientific">Gryllotalpicola daejeonensis</name>
    <dbReference type="NCBI Taxonomy" id="993087"/>
    <lineage>
        <taxon>Bacteria</taxon>
        <taxon>Bacillati</taxon>
        <taxon>Actinomycetota</taxon>
        <taxon>Actinomycetes</taxon>
        <taxon>Micrococcales</taxon>
        <taxon>Microbacteriaceae</taxon>
        <taxon>Gryllotalpicola</taxon>
    </lineage>
</organism>
<evidence type="ECO:0000256" key="1">
    <source>
        <dbReference type="ARBA" id="ARBA00022801"/>
    </source>
</evidence>
<evidence type="ECO:0000313" key="5">
    <source>
        <dbReference type="Proteomes" id="UP001415169"/>
    </source>
</evidence>
<dbReference type="CDD" id="cd11354">
    <property type="entry name" value="AmyAc_bac_CMD_like"/>
    <property type="match status" value="1"/>
</dbReference>
<dbReference type="PANTHER" id="PTHR10357:SF210">
    <property type="entry name" value="MALTODEXTRIN GLUCOSIDASE"/>
    <property type="match status" value="1"/>
</dbReference>
<dbReference type="PANTHER" id="PTHR10357">
    <property type="entry name" value="ALPHA-AMYLASE FAMILY MEMBER"/>
    <property type="match status" value="1"/>
</dbReference>
<gene>
    <name evidence="4" type="ORF">GCM10022286_13430</name>
</gene>
<dbReference type="SMART" id="SM00642">
    <property type="entry name" value="Aamy"/>
    <property type="match status" value="1"/>
</dbReference>
<dbReference type="EMBL" id="BAABBV010000001">
    <property type="protein sequence ID" value="GAA4159285.1"/>
    <property type="molecule type" value="Genomic_DNA"/>
</dbReference>
<dbReference type="InterPro" id="IPR006047">
    <property type="entry name" value="GH13_cat_dom"/>
</dbReference>
<evidence type="ECO:0000256" key="2">
    <source>
        <dbReference type="ARBA" id="ARBA00023295"/>
    </source>
</evidence>
<accession>A0ABP7ZIV3</accession>
<keyword evidence="1" id="KW-0378">Hydrolase</keyword>
<reference evidence="4" key="1">
    <citation type="journal article" date="2014" name="Int. J. Syst. Evol. Microbiol.">
        <title>Complete genome of a new Firmicutes species belonging to the dominant human colonic microbiota ('Ruminococcus bicirculans') reveals two chromosomes and a selective capacity to utilize plant glucans.</title>
        <authorList>
            <consortium name="NISC Comparative Sequencing Program"/>
            <person name="Wegmann U."/>
            <person name="Louis P."/>
            <person name="Goesmann A."/>
            <person name="Henrissat B."/>
            <person name="Duncan S.H."/>
            <person name="Flint H.J."/>
        </authorList>
    </citation>
    <scope>NUCLEOTIDE SEQUENCE</scope>
    <source>
        <strain evidence="4">JCM 17590</strain>
    </source>
</reference>
<evidence type="ECO:0000313" key="4">
    <source>
        <dbReference type="EMBL" id="GAA4159285.1"/>
    </source>
</evidence>
<dbReference type="Proteomes" id="UP001415169">
    <property type="component" value="Unassembled WGS sequence"/>
</dbReference>
<feature type="domain" description="Glycosyl hydrolase family 13 catalytic" evidence="3">
    <location>
        <begin position="17"/>
        <end position="341"/>
    </location>
</feature>
<name>A0ABP7ZIV3_9MICO</name>
<evidence type="ECO:0000259" key="3">
    <source>
        <dbReference type="SMART" id="SM00642"/>
    </source>
</evidence>
<keyword evidence="5" id="KW-1185">Reference proteome</keyword>
<reference evidence="4" key="2">
    <citation type="submission" date="2023-12" db="EMBL/GenBank/DDBJ databases">
        <authorList>
            <person name="Sun Q."/>
            <person name="Inoue M."/>
        </authorList>
    </citation>
    <scope>NUCLEOTIDE SEQUENCE</scope>
    <source>
        <strain evidence="4">JCM 17590</strain>
    </source>
</reference>
<proteinExistence type="predicted"/>
<comment type="caution">
    <text evidence="4">The sequence shown here is derived from an EMBL/GenBank/DDBJ whole genome shotgun (WGS) entry which is preliminary data.</text>
</comment>